<comment type="catalytic activity">
    <reaction evidence="14">
        <text>17beta-estradiol + NAD(+) = estrone + NADH + H(+)</text>
        <dbReference type="Rhea" id="RHEA:24612"/>
        <dbReference type="ChEBI" id="CHEBI:15378"/>
        <dbReference type="ChEBI" id="CHEBI:16469"/>
        <dbReference type="ChEBI" id="CHEBI:17263"/>
        <dbReference type="ChEBI" id="CHEBI:57540"/>
        <dbReference type="ChEBI" id="CHEBI:57945"/>
        <dbReference type="EC" id="1.1.1.62"/>
    </reaction>
    <physiologicalReaction direction="left-to-right" evidence="14">
        <dbReference type="Rhea" id="RHEA:24613"/>
    </physiologicalReaction>
    <physiologicalReaction direction="right-to-left" evidence="14">
        <dbReference type="Rhea" id="RHEA:24614"/>
    </physiologicalReaction>
</comment>
<keyword evidence="5" id="KW-0444">Lipid biosynthesis</keyword>
<evidence type="ECO:0000256" key="22">
    <source>
        <dbReference type="ARBA" id="ARBA00081419"/>
    </source>
</evidence>
<keyword evidence="7" id="KW-0276">Fatty acid metabolism</keyword>
<evidence type="ECO:0000256" key="2">
    <source>
        <dbReference type="ARBA" id="ARBA00005194"/>
    </source>
</evidence>
<evidence type="ECO:0000256" key="17">
    <source>
        <dbReference type="ARBA" id="ARBA00052680"/>
    </source>
</evidence>
<evidence type="ECO:0000256" key="5">
    <source>
        <dbReference type="ARBA" id="ARBA00022516"/>
    </source>
</evidence>
<dbReference type="VEuPathDB" id="VectorBase:RSAN_029785"/>
<comment type="catalytic activity">
    <reaction evidence="16">
        <text>17beta-hydroxy-5alpha-androstan-3-one + NAD(+) = 5alpha-androstan-3,17-dione + NADH + H(+)</text>
        <dbReference type="Rhea" id="RHEA:41992"/>
        <dbReference type="ChEBI" id="CHEBI:15378"/>
        <dbReference type="ChEBI" id="CHEBI:15994"/>
        <dbReference type="ChEBI" id="CHEBI:16330"/>
        <dbReference type="ChEBI" id="CHEBI:57540"/>
        <dbReference type="ChEBI" id="CHEBI:57945"/>
    </reaction>
    <physiologicalReaction direction="left-to-right" evidence="16">
        <dbReference type="Rhea" id="RHEA:41993"/>
    </physiologicalReaction>
</comment>
<dbReference type="Proteomes" id="UP000821837">
    <property type="component" value="Chromosome 3"/>
</dbReference>
<keyword evidence="27" id="KW-1185">Reference proteome</keyword>
<evidence type="ECO:0000256" key="20">
    <source>
        <dbReference type="ARBA" id="ARBA00070911"/>
    </source>
</evidence>
<evidence type="ECO:0000256" key="21">
    <source>
        <dbReference type="ARBA" id="ARBA00077835"/>
    </source>
</evidence>
<keyword evidence="6" id="KW-0597">Phosphoprotein</keyword>
<comment type="subcellular location">
    <subcellularLocation>
        <location evidence="1">Mitochondrion matrix</location>
    </subcellularLocation>
</comment>
<evidence type="ECO:0000256" key="10">
    <source>
        <dbReference type="ARBA" id="ARBA00023098"/>
    </source>
</evidence>
<evidence type="ECO:0000313" key="26">
    <source>
        <dbReference type="EMBL" id="KAH7961057.1"/>
    </source>
</evidence>
<evidence type="ECO:0000313" key="27">
    <source>
        <dbReference type="Proteomes" id="UP000821837"/>
    </source>
</evidence>
<evidence type="ECO:0000256" key="19">
    <source>
        <dbReference type="ARBA" id="ARBA00066822"/>
    </source>
</evidence>
<dbReference type="InterPro" id="IPR002347">
    <property type="entry name" value="SDR_fam"/>
</dbReference>
<dbReference type="Pfam" id="PF13561">
    <property type="entry name" value="adh_short_C2"/>
    <property type="match status" value="1"/>
</dbReference>
<dbReference type="FunFam" id="3.40.50.720:FF:000231">
    <property type="entry name" value="Estradiol 17-beta-dehydrogenase 8"/>
    <property type="match status" value="1"/>
</dbReference>
<evidence type="ECO:0000256" key="12">
    <source>
        <dbReference type="ARBA" id="ARBA00023160"/>
    </source>
</evidence>
<evidence type="ECO:0000256" key="18">
    <source>
        <dbReference type="ARBA" id="ARBA00065174"/>
    </source>
</evidence>
<gene>
    <name evidence="26" type="ORF">HPB52_001300</name>
</gene>
<dbReference type="PROSITE" id="PS00061">
    <property type="entry name" value="ADH_SHORT"/>
    <property type="match status" value="1"/>
</dbReference>
<evidence type="ECO:0000256" key="7">
    <source>
        <dbReference type="ARBA" id="ARBA00022832"/>
    </source>
</evidence>
<dbReference type="Gene3D" id="3.40.50.720">
    <property type="entry name" value="NAD(P)-binding Rossmann-like Domain"/>
    <property type="match status" value="1"/>
</dbReference>
<sequence length="209" mass="22077">MILVFTTPFTGTGTPHRSALLDVSDTNSVDRLFSDIKESESLPLSVAVNCAGIAKISPLVDTSDEDFDKIIQVNLRGTFLVTRAAARAMIASDVTEGVIVNVASILGKCGLYGLVAYTASKGGVVALTKSVAQELAQHGIRCNAVLPSLTQTPMIDALSDELQRLGIALTPLRRMCQPEEVSEAIVFLCSPKSSFVTGATLEVTGGFKM</sequence>
<evidence type="ECO:0000256" key="4">
    <source>
        <dbReference type="ARBA" id="ARBA00012456"/>
    </source>
</evidence>
<dbReference type="GO" id="GO:0004303">
    <property type="term" value="F:estradiol 17-beta-dehydrogenase [NAD(P)+] activity"/>
    <property type="evidence" value="ECO:0007669"/>
    <property type="project" value="UniProtKB-EC"/>
</dbReference>
<evidence type="ECO:0000256" key="9">
    <source>
        <dbReference type="ARBA" id="ARBA00023027"/>
    </source>
</evidence>
<evidence type="ECO:0000256" key="1">
    <source>
        <dbReference type="ARBA" id="ARBA00004305"/>
    </source>
</evidence>
<dbReference type="GO" id="GO:0047035">
    <property type="term" value="F:testosterone dehydrogenase (NAD+) activity"/>
    <property type="evidence" value="ECO:0007669"/>
    <property type="project" value="UniProtKB-EC"/>
</dbReference>
<keyword evidence="11" id="KW-0496">Mitochondrion</keyword>
<keyword evidence="12" id="KW-0275">Fatty acid biosynthesis</keyword>
<dbReference type="PRINTS" id="PR00080">
    <property type="entry name" value="SDRFAMILY"/>
</dbReference>
<dbReference type="OrthoDB" id="6509953at2759"/>
<accession>A0A9D4PZA0</accession>
<dbReference type="GO" id="GO:0005759">
    <property type="term" value="C:mitochondrial matrix"/>
    <property type="evidence" value="ECO:0007669"/>
    <property type="project" value="UniProtKB-SubCell"/>
</dbReference>
<dbReference type="GO" id="GO:0008210">
    <property type="term" value="P:estrogen metabolic process"/>
    <property type="evidence" value="ECO:0007669"/>
    <property type="project" value="UniProtKB-ARBA"/>
</dbReference>
<comment type="catalytic activity">
    <reaction evidence="17">
        <text>a (3R)-3-hydroxyacyl-CoA + NAD(+) = a 3-oxoacyl-CoA + NADH + H(+)</text>
        <dbReference type="Rhea" id="RHEA:32711"/>
        <dbReference type="ChEBI" id="CHEBI:15378"/>
        <dbReference type="ChEBI" id="CHEBI:57319"/>
        <dbReference type="ChEBI" id="CHEBI:57540"/>
        <dbReference type="ChEBI" id="CHEBI:57945"/>
        <dbReference type="ChEBI" id="CHEBI:90726"/>
        <dbReference type="EC" id="1.1.1.n12"/>
    </reaction>
    <physiologicalReaction direction="left-to-right" evidence="17">
        <dbReference type="Rhea" id="RHEA:32712"/>
    </physiologicalReaction>
</comment>
<keyword evidence="10" id="KW-0443">Lipid metabolism</keyword>
<name>A0A9D4PZA0_RHISA</name>
<comment type="pathway">
    <text evidence="2">Lipid metabolism; fatty acid biosynthesis.</text>
</comment>
<evidence type="ECO:0000256" key="25">
    <source>
        <dbReference type="ARBA" id="ARBA00083258"/>
    </source>
</evidence>
<comment type="caution">
    <text evidence="26">The sequence shown here is derived from an EMBL/GenBank/DDBJ whole genome shotgun (WGS) entry which is preliminary data.</text>
</comment>
<organism evidence="26 27">
    <name type="scientific">Rhipicephalus sanguineus</name>
    <name type="common">Brown dog tick</name>
    <name type="synonym">Ixodes sanguineus</name>
    <dbReference type="NCBI Taxonomy" id="34632"/>
    <lineage>
        <taxon>Eukaryota</taxon>
        <taxon>Metazoa</taxon>
        <taxon>Ecdysozoa</taxon>
        <taxon>Arthropoda</taxon>
        <taxon>Chelicerata</taxon>
        <taxon>Arachnida</taxon>
        <taxon>Acari</taxon>
        <taxon>Parasitiformes</taxon>
        <taxon>Ixodida</taxon>
        <taxon>Ixodoidea</taxon>
        <taxon>Ixodidae</taxon>
        <taxon>Rhipicephalinae</taxon>
        <taxon>Rhipicephalus</taxon>
        <taxon>Rhipicephalus</taxon>
    </lineage>
</organism>
<dbReference type="PANTHER" id="PTHR42760">
    <property type="entry name" value="SHORT-CHAIN DEHYDROGENASES/REDUCTASES FAMILY MEMBER"/>
    <property type="match status" value="1"/>
</dbReference>
<protein>
    <recommendedName>
        <fullName evidence="20">(3R)-3-hydroxyacyl-CoA dehydrogenase</fullName>
        <ecNumber evidence="19">1.1.1.239</ecNumber>
        <ecNumber evidence="4">1.1.1.n12</ecNumber>
    </recommendedName>
    <alternativeName>
        <fullName evidence="22">17-beta-hydroxysteroid dehydrogenase 8</fullName>
    </alternativeName>
    <alternativeName>
        <fullName evidence="21">3-ketoacyl-[acyl-carrier-protein] reductase alpha subunit</fullName>
    </alternativeName>
    <alternativeName>
        <fullName evidence="24">3-oxoacyl-[acyl-carrier-protein] reductase</fullName>
    </alternativeName>
    <alternativeName>
        <fullName evidence="25">Estradiol 17-beta-dehydrogenase 8</fullName>
    </alternativeName>
    <alternativeName>
        <fullName evidence="23">Testosterone 17-beta-dehydrogenase 8</fullName>
    </alternativeName>
</protein>
<comment type="pathway">
    <text evidence="13">Steroid biosynthesis; estrogen biosynthesis.</text>
</comment>
<evidence type="ECO:0000256" key="11">
    <source>
        <dbReference type="ARBA" id="ARBA00023128"/>
    </source>
</evidence>
<keyword evidence="9" id="KW-0520">NAD</keyword>
<dbReference type="SUPFAM" id="SSF51735">
    <property type="entry name" value="NAD(P)-binding Rossmann-fold domains"/>
    <property type="match status" value="1"/>
</dbReference>
<evidence type="ECO:0000256" key="13">
    <source>
        <dbReference type="ARBA" id="ARBA00037929"/>
    </source>
</evidence>
<evidence type="ECO:0000256" key="14">
    <source>
        <dbReference type="ARBA" id="ARBA00049069"/>
    </source>
</evidence>
<comment type="catalytic activity">
    <reaction evidence="15">
        <text>testosterone + NAD(+) = androst-4-ene-3,17-dione + NADH + H(+)</text>
        <dbReference type="Rhea" id="RHEA:14929"/>
        <dbReference type="ChEBI" id="CHEBI:15378"/>
        <dbReference type="ChEBI" id="CHEBI:16422"/>
        <dbReference type="ChEBI" id="CHEBI:17347"/>
        <dbReference type="ChEBI" id="CHEBI:57540"/>
        <dbReference type="ChEBI" id="CHEBI:57945"/>
        <dbReference type="EC" id="1.1.1.239"/>
    </reaction>
    <physiologicalReaction direction="left-to-right" evidence="15">
        <dbReference type="Rhea" id="RHEA:14930"/>
    </physiologicalReaction>
</comment>
<evidence type="ECO:0000256" key="23">
    <source>
        <dbReference type="ARBA" id="ARBA00081936"/>
    </source>
</evidence>
<evidence type="ECO:0000256" key="6">
    <source>
        <dbReference type="ARBA" id="ARBA00022553"/>
    </source>
</evidence>
<dbReference type="EC" id="1.1.1.239" evidence="19"/>
<evidence type="ECO:0000256" key="15">
    <source>
        <dbReference type="ARBA" id="ARBA00050232"/>
    </source>
</evidence>
<dbReference type="PANTHER" id="PTHR42760:SF83">
    <property type="entry name" value="(3R)-3-HYDROXYACYL-COA DEHYDROGENASE"/>
    <property type="match status" value="1"/>
</dbReference>
<comment type="similarity">
    <text evidence="3">Belongs to the short-chain dehydrogenases/reductases (SDR) family.</text>
</comment>
<dbReference type="InterPro" id="IPR036291">
    <property type="entry name" value="NAD(P)-bd_dom_sf"/>
</dbReference>
<dbReference type="PRINTS" id="PR00081">
    <property type="entry name" value="GDHRDH"/>
</dbReference>
<evidence type="ECO:0000256" key="8">
    <source>
        <dbReference type="ARBA" id="ARBA00023002"/>
    </source>
</evidence>
<reference evidence="26" key="2">
    <citation type="submission" date="2021-09" db="EMBL/GenBank/DDBJ databases">
        <authorList>
            <person name="Jia N."/>
            <person name="Wang J."/>
            <person name="Shi W."/>
            <person name="Du L."/>
            <person name="Sun Y."/>
            <person name="Zhan W."/>
            <person name="Jiang J."/>
            <person name="Wang Q."/>
            <person name="Zhang B."/>
            <person name="Ji P."/>
            <person name="Sakyi L.B."/>
            <person name="Cui X."/>
            <person name="Yuan T."/>
            <person name="Jiang B."/>
            <person name="Yang W."/>
            <person name="Lam T.T.-Y."/>
            <person name="Chang Q."/>
            <person name="Ding S."/>
            <person name="Wang X."/>
            <person name="Zhu J."/>
            <person name="Ruan X."/>
            <person name="Zhao L."/>
            <person name="Wei J."/>
            <person name="Que T."/>
            <person name="Du C."/>
            <person name="Cheng J."/>
            <person name="Dai P."/>
            <person name="Han X."/>
            <person name="Huang E."/>
            <person name="Gao Y."/>
            <person name="Liu J."/>
            <person name="Shao H."/>
            <person name="Ye R."/>
            <person name="Li L."/>
            <person name="Wei W."/>
            <person name="Wang X."/>
            <person name="Wang C."/>
            <person name="Huo Q."/>
            <person name="Li W."/>
            <person name="Guo W."/>
            <person name="Chen H."/>
            <person name="Chen S."/>
            <person name="Zhou L."/>
            <person name="Zhou L."/>
            <person name="Ni X."/>
            <person name="Tian J."/>
            <person name="Zhou Y."/>
            <person name="Sheng Y."/>
            <person name="Liu T."/>
            <person name="Pan Y."/>
            <person name="Xia L."/>
            <person name="Li J."/>
            <person name="Zhao F."/>
            <person name="Cao W."/>
        </authorList>
    </citation>
    <scope>NUCLEOTIDE SEQUENCE</scope>
    <source>
        <strain evidence="26">Rsan-2018</strain>
        <tissue evidence="26">Larvae</tissue>
    </source>
</reference>
<dbReference type="EMBL" id="JABSTV010001249">
    <property type="protein sequence ID" value="KAH7961057.1"/>
    <property type="molecule type" value="Genomic_DNA"/>
</dbReference>
<comment type="subunit">
    <text evidence="18">Heterotetramer with CBR4; contains two molecules of HSD17B8 and CBR4.</text>
</comment>
<evidence type="ECO:0000256" key="3">
    <source>
        <dbReference type="ARBA" id="ARBA00006484"/>
    </source>
</evidence>
<dbReference type="GO" id="GO:0006633">
    <property type="term" value="P:fatty acid biosynthetic process"/>
    <property type="evidence" value="ECO:0007669"/>
    <property type="project" value="UniProtKB-KW"/>
</dbReference>
<keyword evidence="8" id="KW-0560">Oxidoreductase</keyword>
<dbReference type="EC" id="1.1.1.n12" evidence="4"/>
<dbReference type="InterPro" id="IPR020904">
    <property type="entry name" value="Sc_DH/Rdtase_CS"/>
</dbReference>
<reference evidence="26" key="1">
    <citation type="journal article" date="2020" name="Cell">
        <title>Large-Scale Comparative Analyses of Tick Genomes Elucidate Their Genetic Diversity and Vector Capacities.</title>
        <authorList>
            <consortium name="Tick Genome and Microbiome Consortium (TIGMIC)"/>
            <person name="Jia N."/>
            <person name="Wang J."/>
            <person name="Shi W."/>
            <person name="Du L."/>
            <person name="Sun Y."/>
            <person name="Zhan W."/>
            <person name="Jiang J.F."/>
            <person name="Wang Q."/>
            <person name="Zhang B."/>
            <person name="Ji P."/>
            <person name="Bell-Sakyi L."/>
            <person name="Cui X.M."/>
            <person name="Yuan T.T."/>
            <person name="Jiang B.G."/>
            <person name="Yang W.F."/>
            <person name="Lam T.T."/>
            <person name="Chang Q.C."/>
            <person name="Ding S.J."/>
            <person name="Wang X.J."/>
            <person name="Zhu J.G."/>
            <person name="Ruan X.D."/>
            <person name="Zhao L."/>
            <person name="Wei J.T."/>
            <person name="Ye R.Z."/>
            <person name="Que T.C."/>
            <person name="Du C.H."/>
            <person name="Zhou Y.H."/>
            <person name="Cheng J.X."/>
            <person name="Dai P.F."/>
            <person name="Guo W.B."/>
            <person name="Han X.H."/>
            <person name="Huang E.J."/>
            <person name="Li L.F."/>
            <person name="Wei W."/>
            <person name="Gao Y.C."/>
            <person name="Liu J.Z."/>
            <person name="Shao H.Z."/>
            <person name="Wang X."/>
            <person name="Wang C.C."/>
            <person name="Yang T.C."/>
            <person name="Huo Q.B."/>
            <person name="Li W."/>
            <person name="Chen H.Y."/>
            <person name="Chen S.E."/>
            <person name="Zhou L.G."/>
            <person name="Ni X.B."/>
            <person name="Tian J.H."/>
            <person name="Sheng Y."/>
            <person name="Liu T."/>
            <person name="Pan Y.S."/>
            <person name="Xia L.Y."/>
            <person name="Li J."/>
            <person name="Zhao F."/>
            <person name="Cao W.C."/>
        </authorList>
    </citation>
    <scope>NUCLEOTIDE SEQUENCE</scope>
    <source>
        <strain evidence="26">Rsan-2018</strain>
    </source>
</reference>
<proteinExistence type="inferred from homology"/>
<evidence type="ECO:0000256" key="16">
    <source>
        <dbReference type="ARBA" id="ARBA00050435"/>
    </source>
</evidence>
<dbReference type="GO" id="GO:0048038">
    <property type="term" value="F:quinone binding"/>
    <property type="evidence" value="ECO:0007669"/>
    <property type="project" value="TreeGrafter"/>
</dbReference>
<dbReference type="AlphaFoldDB" id="A0A9D4PZA0"/>
<evidence type="ECO:0000256" key="24">
    <source>
        <dbReference type="ARBA" id="ARBA00083097"/>
    </source>
</evidence>